<evidence type="ECO:0000313" key="2">
    <source>
        <dbReference type="Proteomes" id="UP001596540"/>
    </source>
</evidence>
<comment type="caution">
    <text evidence="1">The sequence shown here is derived from an EMBL/GenBank/DDBJ whole genome shotgun (WGS) entry which is preliminary data.</text>
</comment>
<accession>A0ABW2KE57</accession>
<evidence type="ECO:0008006" key="3">
    <source>
        <dbReference type="Google" id="ProtNLM"/>
    </source>
</evidence>
<name>A0ABW2KE57_9ACTN</name>
<organism evidence="1 2">
    <name type="scientific">Marinactinospora rubrisoli</name>
    <dbReference type="NCBI Taxonomy" id="2715399"/>
    <lineage>
        <taxon>Bacteria</taxon>
        <taxon>Bacillati</taxon>
        <taxon>Actinomycetota</taxon>
        <taxon>Actinomycetes</taxon>
        <taxon>Streptosporangiales</taxon>
        <taxon>Nocardiopsidaceae</taxon>
        <taxon>Marinactinospora</taxon>
    </lineage>
</organism>
<dbReference type="EMBL" id="JBHTBH010000002">
    <property type="protein sequence ID" value="MFC7327362.1"/>
    <property type="molecule type" value="Genomic_DNA"/>
</dbReference>
<dbReference type="RefSeq" id="WP_379869611.1">
    <property type="nucleotide sequence ID" value="NZ_JBHTBH010000002.1"/>
</dbReference>
<evidence type="ECO:0000313" key="1">
    <source>
        <dbReference type="EMBL" id="MFC7327362.1"/>
    </source>
</evidence>
<protein>
    <recommendedName>
        <fullName evidence="3">DUF624 domain-containing protein</fullName>
    </recommendedName>
</protein>
<dbReference type="Proteomes" id="UP001596540">
    <property type="component" value="Unassembled WGS sequence"/>
</dbReference>
<reference evidence="2" key="1">
    <citation type="journal article" date="2019" name="Int. J. Syst. Evol. Microbiol.">
        <title>The Global Catalogue of Microorganisms (GCM) 10K type strain sequencing project: providing services to taxonomists for standard genome sequencing and annotation.</title>
        <authorList>
            <consortium name="The Broad Institute Genomics Platform"/>
            <consortium name="The Broad Institute Genome Sequencing Center for Infectious Disease"/>
            <person name="Wu L."/>
            <person name="Ma J."/>
        </authorList>
    </citation>
    <scope>NUCLEOTIDE SEQUENCE [LARGE SCALE GENOMIC DNA]</scope>
    <source>
        <strain evidence="2">CGMCC 4.7382</strain>
    </source>
</reference>
<gene>
    <name evidence="1" type="ORF">ACFQRF_06365</name>
</gene>
<proteinExistence type="predicted"/>
<keyword evidence="2" id="KW-1185">Reference proteome</keyword>
<sequence>MTPSTARPRRRSAGRRAGGPALFGECLLAGLLTVLLALPLVTLAAACATGCHLVRTTAEREGSTRVADLLAVFRRAWPGSAVPSAAALALAGVLALDVAIVRAGLPGGTAVLAGCAVAAGAAGVVGLRAAAAWRPGIAWRRVLGHAALAAAGFRRGSLLLAAALATAAAGTWALPPLLVPLTGCLQLAAVAVQPRPPL</sequence>